<feature type="domain" description="Nuclease associated modular" evidence="1">
    <location>
        <begin position="53"/>
        <end position="69"/>
    </location>
</feature>
<accession>A0A0G1ML71</accession>
<dbReference type="GO" id="GO:0008270">
    <property type="term" value="F:zinc ion binding"/>
    <property type="evidence" value="ECO:0007669"/>
    <property type="project" value="InterPro"/>
</dbReference>
<dbReference type="InterPro" id="IPR003611">
    <property type="entry name" value="NUMOD3"/>
</dbReference>
<dbReference type="Gene3D" id="1.10.30.50">
    <property type="match status" value="1"/>
</dbReference>
<dbReference type="SMART" id="SM00507">
    <property type="entry name" value="HNHc"/>
    <property type="match status" value="1"/>
</dbReference>
<keyword evidence="3" id="KW-0378">Hydrolase</keyword>
<evidence type="ECO:0000313" key="3">
    <source>
        <dbReference type="EMBL" id="KKT72754.1"/>
    </source>
</evidence>
<organism evidence="3 4">
    <name type="scientific">Candidatus Collierbacteria bacterium GW2011_GWB1_44_6</name>
    <dbReference type="NCBI Taxonomy" id="1618384"/>
    <lineage>
        <taxon>Bacteria</taxon>
        <taxon>Candidatus Collieribacteriota</taxon>
    </lineage>
</organism>
<evidence type="ECO:0000313" key="4">
    <source>
        <dbReference type="Proteomes" id="UP000034835"/>
    </source>
</evidence>
<dbReference type="SMART" id="SM00496">
    <property type="entry name" value="IENR2"/>
    <property type="match status" value="3"/>
</dbReference>
<proteinExistence type="predicted"/>
<dbReference type="EMBL" id="LCJG01000026">
    <property type="protein sequence ID" value="KKT72754.1"/>
    <property type="molecule type" value="Genomic_DNA"/>
</dbReference>
<name>A0A0G1ML71_9BACT</name>
<evidence type="ECO:0000259" key="1">
    <source>
        <dbReference type="SMART" id="SM00496"/>
    </source>
</evidence>
<dbReference type="STRING" id="1618384.UW68_C0026G0003"/>
<dbReference type="CDD" id="cd00085">
    <property type="entry name" value="HNHc"/>
    <property type="match status" value="1"/>
</dbReference>
<dbReference type="InterPro" id="IPR002711">
    <property type="entry name" value="HNH"/>
</dbReference>
<gene>
    <name evidence="3" type="ORF">UW68_C0026G0003</name>
</gene>
<evidence type="ECO:0000259" key="2">
    <source>
        <dbReference type="SMART" id="SM00507"/>
    </source>
</evidence>
<dbReference type="AlphaFoldDB" id="A0A0G1ML71"/>
<keyword evidence="3" id="KW-0255">Endonuclease</keyword>
<feature type="domain" description="Nuclease associated modular" evidence="1">
    <location>
        <begin position="76"/>
        <end position="92"/>
    </location>
</feature>
<dbReference type="InterPro" id="IPR003615">
    <property type="entry name" value="HNH_nuc"/>
</dbReference>
<dbReference type="GO" id="GO:0004519">
    <property type="term" value="F:endonuclease activity"/>
    <property type="evidence" value="ECO:0007669"/>
    <property type="project" value="UniProtKB-KW"/>
</dbReference>
<keyword evidence="3" id="KW-0540">Nuclease</keyword>
<dbReference type="Proteomes" id="UP000034835">
    <property type="component" value="Unassembled WGS sequence"/>
</dbReference>
<feature type="domain" description="HNH nuclease" evidence="2">
    <location>
        <begin position="123"/>
        <end position="181"/>
    </location>
</feature>
<dbReference type="GO" id="GO:0003677">
    <property type="term" value="F:DNA binding"/>
    <property type="evidence" value="ECO:0007669"/>
    <property type="project" value="InterPro"/>
</dbReference>
<sequence>MSKKIQKRNCDNCGKFYVGIGERFCSRKCTIISDEHKQKIAKTLIGNKRALGKNWKLSDETKKKMSLAQKGNKKKLGKKHSIKTREKMSNTAKNKVALGIHHAWKGGITPLNYKIRQSLEYKLWRESVFKRDNYTCIFCGARNGNGKDVYLEADHIKRFSEYPELRFAIDNGRTLCKECHKKITFN</sequence>
<dbReference type="Pfam" id="PF07460">
    <property type="entry name" value="NUMOD3"/>
    <property type="match status" value="1"/>
</dbReference>
<feature type="domain" description="Nuclease associated modular" evidence="1">
    <location>
        <begin position="28"/>
        <end position="44"/>
    </location>
</feature>
<protein>
    <submittedName>
        <fullName evidence="3">HNH endonuclease domain protein</fullName>
    </submittedName>
</protein>
<comment type="caution">
    <text evidence="3">The sequence shown here is derived from an EMBL/GenBank/DDBJ whole genome shotgun (WGS) entry which is preliminary data.</text>
</comment>
<reference evidence="3 4" key="1">
    <citation type="journal article" date="2015" name="Nature">
        <title>rRNA introns, odd ribosomes, and small enigmatic genomes across a large radiation of phyla.</title>
        <authorList>
            <person name="Brown C.T."/>
            <person name="Hug L.A."/>
            <person name="Thomas B.C."/>
            <person name="Sharon I."/>
            <person name="Castelle C.J."/>
            <person name="Singh A."/>
            <person name="Wilkins M.J."/>
            <person name="Williams K.H."/>
            <person name="Banfield J.F."/>
        </authorList>
    </citation>
    <scope>NUCLEOTIDE SEQUENCE [LARGE SCALE GENOMIC DNA]</scope>
</reference>
<dbReference type="Pfam" id="PF01844">
    <property type="entry name" value="HNH"/>
    <property type="match status" value="1"/>
</dbReference>